<name>A0A822XW30_NELNU</name>
<keyword evidence="3" id="KW-1185">Reference proteome</keyword>
<keyword evidence="1" id="KW-0812">Transmembrane</keyword>
<comment type="caution">
    <text evidence="2">The sequence shown here is derived from an EMBL/GenBank/DDBJ whole genome shotgun (WGS) entry which is preliminary data.</text>
</comment>
<evidence type="ECO:0000313" key="2">
    <source>
        <dbReference type="EMBL" id="DAD22985.1"/>
    </source>
</evidence>
<dbReference type="Proteomes" id="UP000607653">
    <property type="component" value="Unassembled WGS sequence"/>
</dbReference>
<protein>
    <submittedName>
        <fullName evidence="2">Uncharacterized protein</fullName>
    </submittedName>
</protein>
<feature type="transmembrane region" description="Helical" evidence="1">
    <location>
        <begin position="7"/>
        <end position="27"/>
    </location>
</feature>
<sequence length="28" mass="3272">MVICKTSLFASTYMFILTFVFIGYIAYQ</sequence>
<organism evidence="2 3">
    <name type="scientific">Nelumbo nucifera</name>
    <name type="common">Sacred lotus</name>
    <dbReference type="NCBI Taxonomy" id="4432"/>
    <lineage>
        <taxon>Eukaryota</taxon>
        <taxon>Viridiplantae</taxon>
        <taxon>Streptophyta</taxon>
        <taxon>Embryophyta</taxon>
        <taxon>Tracheophyta</taxon>
        <taxon>Spermatophyta</taxon>
        <taxon>Magnoliopsida</taxon>
        <taxon>Proteales</taxon>
        <taxon>Nelumbonaceae</taxon>
        <taxon>Nelumbo</taxon>
    </lineage>
</organism>
<keyword evidence="1" id="KW-0472">Membrane</keyword>
<evidence type="ECO:0000256" key="1">
    <source>
        <dbReference type="SAM" id="Phobius"/>
    </source>
</evidence>
<dbReference type="EMBL" id="DUZY01000001">
    <property type="protein sequence ID" value="DAD22985.1"/>
    <property type="molecule type" value="Genomic_DNA"/>
</dbReference>
<accession>A0A822XW30</accession>
<proteinExistence type="predicted"/>
<keyword evidence="1" id="KW-1133">Transmembrane helix</keyword>
<evidence type="ECO:0000313" key="3">
    <source>
        <dbReference type="Proteomes" id="UP000607653"/>
    </source>
</evidence>
<gene>
    <name evidence="2" type="ORF">HUJ06_024448</name>
</gene>
<reference evidence="2 3" key="1">
    <citation type="journal article" date="2020" name="Mol. Biol. Evol.">
        <title>Distinct Expression and Methylation Patterns for Genes with Different Fates following a Single Whole-Genome Duplication in Flowering Plants.</title>
        <authorList>
            <person name="Shi T."/>
            <person name="Rahmani R.S."/>
            <person name="Gugger P.F."/>
            <person name="Wang M."/>
            <person name="Li H."/>
            <person name="Zhang Y."/>
            <person name="Li Z."/>
            <person name="Wang Q."/>
            <person name="Van de Peer Y."/>
            <person name="Marchal K."/>
            <person name="Chen J."/>
        </authorList>
    </citation>
    <scope>NUCLEOTIDE SEQUENCE [LARGE SCALE GENOMIC DNA]</scope>
    <source>
        <tissue evidence="2">Leaf</tissue>
    </source>
</reference>
<dbReference type="AlphaFoldDB" id="A0A822XW30"/>